<evidence type="ECO:0000313" key="2">
    <source>
        <dbReference type="EMBL" id="EIM77224.1"/>
    </source>
</evidence>
<keyword evidence="3" id="KW-1185">Reference proteome</keyword>
<keyword evidence="1" id="KW-1133">Transmembrane helix</keyword>
<sequence length="236" mass="27086">MRACVFFIFFWFSLGIAQGQLLREFSFEYQPLSAFRHAGFTHVYSTTFSQESFPYAYFELEIGQGAHTFIGDKFWFQATSDTLIRGAYAALWEQFPAAEAQQLRVFGSGTANPPIFRQVSSFTSPGIEVRAEGLVYASRQSDLEKLRFQNNYVLAMLLLLFFLGIYRVGSPGLFGYFFSLQRLWSGEGFAENQRMQKFLSWDYFVVFMAFQFPNCLRPSGDHFFSSGVRGTLDACF</sequence>
<keyword evidence="1" id="KW-0472">Membrane</keyword>
<evidence type="ECO:0000313" key="3">
    <source>
        <dbReference type="Proteomes" id="UP000005551"/>
    </source>
</evidence>
<organism evidence="2 3">
    <name type="scientific">Nitritalea halalkaliphila LW7</name>
    <dbReference type="NCBI Taxonomy" id="1189621"/>
    <lineage>
        <taxon>Bacteria</taxon>
        <taxon>Pseudomonadati</taxon>
        <taxon>Bacteroidota</taxon>
        <taxon>Cytophagia</taxon>
        <taxon>Cytophagales</taxon>
        <taxon>Cyclobacteriaceae</taxon>
        <taxon>Nitritalea</taxon>
    </lineage>
</organism>
<proteinExistence type="predicted"/>
<gene>
    <name evidence="2" type="ORF">A3SI_08109</name>
</gene>
<evidence type="ECO:0000256" key="1">
    <source>
        <dbReference type="SAM" id="Phobius"/>
    </source>
</evidence>
<comment type="caution">
    <text evidence="2">The sequence shown here is derived from an EMBL/GenBank/DDBJ whole genome shotgun (WGS) entry which is preliminary data.</text>
</comment>
<dbReference type="AlphaFoldDB" id="I5C5X2"/>
<reference evidence="2 3" key="1">
    <citation type="submission" date="2012-05" db="EMBL/GenBank/DDBJ databases">
        <title>Genome sequence of Nitritalea halalkaliphila LW7.</title>
        <authorList>
            <person name="Jangir P.K."/>
            <person name="Singh A."/>
            <person name="Shivaji S."/>
            <person name="Sharma R."/>
        </authorList>
    </citation>
    <scope>NUCLEOTIDE SEQUENCE [LARGE SCALE GENOMIC DNA]</scope>
    <source>
        <strain evidence="2 3">LW7</strain>
    </source>
</reference>
<feature type="transmembrane region" description="Helical" evidence="1">
    <location>
        <begin position="152"/>
        <end position="178"/>
    </location>
</feature>
<name>I5C5X2_9BACT</name>
<dbReference type="Proteomes" id="UP000005551">
    <property type="component" value="Unassembled WGS sequence"/>
</dbReference>
<protein>
    <submittedName>
        <fullName evidence="2">Uncharacterized protein</fullName>
    </submittedName>
</protein>
<dbReference type="RefSeq" id="WP_009054522.1">
    <property type="nucleotide sequence ID" value="NZ_AJYA01000016.1"/>
</dbReference>
<dbReference type="EMBL" id="AJYA01000016">
    <property type="protein sequence ID" value="EIM77224.1"/>
    <property type="molecule type" value="Genomic_DNA"/>
</dbReference>
<accession>I5C5X2</accession>
<dbReference type="OrthoDB" id="975088at2"/>
<dbReference type="STRING" id="1189621.A3SI_08109"/>
<keyword evidence="1" id="KW-0812">Transmembrane</keyword>